<dbReference type="RefSeq" id="WP_242954339.1">
    <property type="nucleotide sequence ID" value="NZ_MZGV01000007.1"/>
</dbReference>
<keyword evidence="2" id="KW-1185">Reference proteome</keyword>
<dbReference type="Proteomes" id="UP000190080">
    <property type="component" value="Unassembled WGS sequence"/>
</dbReference>
<evidence type="ECO:0000313" key="2">
    <source>
        <dbReference type="Proteomes" id="UP000190080"/>
    </source>
</evidence>
<dbReference type="AlphaFoldDB" id="A0A1V4IVH5"/>
<comment type="caution">
    <text evidence="1">The sequence shown here is derived from an EMBL/GenBank/DDBJ whole genome shotgun (WGS) entry which is preliminary data.</text>
</comment>
<reference evidence="1 2" key="1">
    <citation type="submission" date="2017-03" db="EMBL/GenBank/DDBJ databases">
        <title>Genome sequence of Clostridium oryzae DSM 28571.</title>
        <authorList>
            <person name="Poehlein A."/>
            <person name="Daniel R."/>
        </authorList>
    </citation>
    <scope>NUCLEOTIDE SEQUENCE [LARGE SCALE GENOMIC DNA]</scope>
    <source>
        <strain evidence="1 2">DSM 28571</strain>
    </source>
</reference>
<sequence>MRIDLTVKIDSPAFYLFLGNGHINFGTPWSDNRRIDDIIEPNHKNRFFHNHIPMNEFVDISVIYDFKAMQIFISGEERFYSKKEKYMKSKLLKELNETVKPGEKPSFENCISKLPQEL</sequence>
<dbReference type="STRING" id="1450648.CLORY_09690"/>
<evidence type="ECO:0000313" key="1">
    <source>
        <dbReference type="EMBL" id="OPJ63785.1"/>
    </source>
</evidence>
<name>A0A1V4IVH5_9CLOT</name>
<accession>A0A1V4IVH5</accession>
<gene>
    <name evidence="1" type="ORF">CLORY_09690</name>
</gene>
<proteinExistence type="predicted"/>
<dbReference type="EMBL" id="MZGV01000007">
    <property type="protein sequence ID" value="OPJ63785.1"/>
    <property type="molecule type" value="Genomic_DNA"/>
</dbReference>
<organism evidence="1 2">
    <name type="scientific">Clostridium oryzae</name>
    <dbReference type="NCBI Taxonomy" id="1450648"/>
    <lineage>
        <taxon>Bacteria</taxon>
        <taxon>Bacillati</taxon>
        <taxon>Bacillota</taxon>
        <taxon>Clostridia</taxon>
        <taxon>Eubacteriales</taxon>
        <taxon>Clostridiaceae</taxon>
        <taxon>Clostridium</taxon>
    </lineage>
</organism>
<protein>
    <submittedName>
        <fullName evidence="1">Uncharacterized protein</fullName>
    </submittedName>
</protein>